<feature type="compositionally biased region" description="Polar residues" evidence="2">
    <location>
        <begin position="32"/>
        <end position="43"/>
    </location>
</feature>
<feature type="region of interest" description="Disordered" evidence="2">
    <location>
        <begin position="1"/>
        <end position="68"/>
    </location>
</feature>
<keyword evidence="1" id="KW-0802">TPR repeat</keyword>
<dbReference type="PANTHER" id="PTHR46512">
    <property type="entry name" value="PEPTIDYLPROLYL ISOMERASE"/>
    <property type="match status" value="1"/>
</dbReference>
<evidence type="ECO:0000313" key="3">
    <source>
        <dbReference type="EMBL" id="CAE8734466.1"/>
    </source>
</evidence>
<proteinExistence type="predicted"/>
<dbReference type="AlphaFoldDB" id="A0A813LHU5"/>
<dbReference type="SUPFAM" id="SSF48452">
    <property type="entry name" value="TPR-like"/>
    <property type="match status" value="1"/>
</dbReference>
<reference evidence="3" key="1">
    <citation type="submission" date="2021-02" db="EMBL/GenBank/DDBJ databases">
        <authorList>
            <person name="Dougan E. K."/>
            <person name="Rhodes N."/>
            <person name="Thang M."/>
            <person name="Chan C."/>
        </authorList>
    </citation>
    <scope>NUCLEOTIDE SEQUENCE</scope>
</reference>
<name>A0A813LHU5_POLGL</name>
<comment type="caution">
    <text evidence="3">The sequence shown here is derived from an EMBL/GenBank/DDBJ whole genome shotgun (WGS) entry which is preliminary data.</text>
</comment>
<evidence type="ECO:0000256" key="1">
    <source>
        <dbReference type="PROSITE-ProRule" id="PRU00339"/>
    </source>
</evidence>
<accession>A0A813LHU5</accession>
<dbReference type="PROSITE" id="PS50005">
    <property type="entry name" value="TPR"/>
    <property type="match status" value="1"/>
</dbReference>
<evidence type="ECO:0000313" key="4">
    <source>
        <dbReference type="Proteomes" id="UP000626109"/>
    </source>
</evidence>
<sequence length="455" mass="48313">MAADSDDDDGWCPRSQIGLEDVMGIPEAPAVVSTSPSDRSVQASLDRDDDLPSLEPGPATSVKEVGKAADVAVTARPSARELPISGGRGADSKAGLDLKAIAANYRAATGRAGAFSSLAAQGSSSSGAGGSGGSIGGYGASAARGSYTGSSVGVGASLGTGYGSRFYGQDVFGFESRPQFAGGGGLEDVMRAAEEDKAQGTSLFQSGQYFAAYQAWKRGIDAFESFEPERLNEEAMRIAVALCCNAAQALLKCPEVNGADTEMAAAMADKALAMDPSNVKALFRRGCAYANAQGWLLARKDFEQVLRLDPQNDAARGELEKMEQHLPPAAPEALARRQEEAAAAALVTVPKDPASALRMAQQEAERFRREILAQADRTGRVAEWCKRFNKIQVMTAEWAKHQLADRESLEDLLVLRGPLFQAMDAQQREDFLGAYDFVQEVKQRHGDEIAELCKS</sequence>
<dbReference type="Proteomes" id="UP000626109">
    <property type="component" value="Unassembled WGS sequence"/>
</dbReference>
<dbReference type="InterPro" id="IPR011990">
    <property type="entry name" value="TPR-like_helical_dom_sf"/>
</dbReference>
<dbReference type="InterPro" id="IPR050754">
    <property type="entry name" value="FKBP4/5/8-like"/>
</dbReference>
<feature type="compositionally biased region" description="Acidic residues" evidence="2">
    <location>
        <begin position="1"/>
        <end position="10"/>
    </location>
</feature>
<dbReference type="InterPro" id="IPR019734">
    <property type="entry name" value="TPR_rpt"/>
</dbReference>
<gene>
    <name evidence="3" type="ORF">PGLA2088_LOCUS47311</name>
</gene>
<dbReference type="SMART" id="SM00028">
    <property type="entry name" value="TPR"/>
    <property type="match status" value="2"/>
</dbReference>
<protein>
    <submittedName>
        <fullName evidence="3">Uncharacterized protein</fullName>
    </submittedName>
</protein>
<organism evidence="3 4">
    <name type="scientific">Polarella glacialis</name>
    <name type="common">Dinoflagellate</name>
    <dbReference type="NCBI Taxonomy" id="89957"/>
    <lineage>
        <taxon>Eukaryota</taxon>
        <taxon>Sar</taxon>
        <taxon>Alveolata</taxon>
        <taxon>Dinophyceae</taxon>
        <taxon>Suessiales</taxon>
        <taxon>Suessiaceae</taxon>
        <taxon>Polarella</taxon>
    </lineage>
</organism>
<dbReference type="EMBL" id="CAJNNW010036454">
    <property type="protein sequence ID" value="CAE8734466.1"/>
    <property type="molecule type" value="Genomic_DNA"/>
</dbReference>
<evidence type="ECO:0000256" key="2">
    <source>
        <dbReference type="SAM" id="MobiDB-lite"/>
    </source>
</evidence>
<feature type="repeat" description="TPR" evidence="1">
    <location>
        <begin position="279"/>
        <end position="312"/>
    </location>
</feature>
<dbReference type="Gene3D" id="1.25.40.10">
    <property type="entry name" value="Tetratricopeptide repeat domain"/>
    <property type="match status" value="1"/>
</dbReference>